<dbReference type="EMBL" id="JAUJLE010000214">
    <property type="protein sequence ID" value="KAK0967814.1"/>
    <property type="molecule type" value="Genomic_DNA"/>
</dbReference>
<feature type="region of interest" description="Disordered" evidence="1">
    <location>
        <begin position="57"/>
        <end position="110"/>
    </location>
</feature>
<dbReference type="EMBL" id="JASUXU010000039">
    <property type="protein sequence ID" value="KAK0317965.1"/>
    <property type="molecule type" value="Genomic_DNA"/>
</dbReference>
<sequence length="249" mass="27491">MAYPPYQWRADGGYQTLPPPSQPQPAVPTPGIFTYLAPPFYMQPLQYMPGPIGVYGISQPPAPPKETAAPPAPPPPPKEEEKEPAAKKPDSDKKKPPKPNPRAPPALLPGTNYMFPMETLTLHIFKPASKIWLPKYKGRQLPFKIFHAGTQKTVKQMIEYVKGAKSSEGAEKCAGWAATECIEVGDGTFLKGTTIEYGSDRAKSTFEACGWNGRRGRDLPPVSVSALPFTRVWVWLLTVRKVWIAIHKS</sequence>
<evidence type="ECO:0000256" key="1">
    <source>
        <dbReference type="SAM" id="MobiDB-lite"/>
    </source>
</evidence>
<reference evidence="3" key="2">
    <citation type="submission" date="2023-06" db="EMBL/GenBank/DDBJ databases">
        <title>Black Yeasts Isolated from many extreme environments.</title>
        <authorList>
            <person name="Coleine C."/>
            <person name="Stajich J.E."/>
            <person name="Selbmann L."/>
        </authorList>
    </citation>
    <scope>NUCLEOTIDE SEQUENCE</scope>
    <source>
        <strain evidence="3">CCFEE 5200</strain>
    </source>
</reference>
<feature type="region of interest" description="Disordered" evidence="1">
    <location>
        <begin position="1"/>
        <end position="27"/>
    </location>
</feature>
<dbReference type="Proteomes" id="UP001175353">
    <property type="component" value="Unassembled WGS sequence"/>
</dbReference>
<accession>A0AAN6J5I4</accession>
<protein>
    <submittedName>
        <fullName evidence="2">Uncharacterized protein</fullName>
    </submittedName>
</protein>
<organism evidence="2 4">
    <name type="scientific">Friedmanniomyces endolithicus</name>
    <dbReference type="NCBI Taxonomy" id="329885"/>
    <lineage>
        <taxon>Eukaryota</taxon>
        <taxon>Fungi</taxon>
        <taxon>Dikarya</taxon>
        <taxon>Ascomycota</taxon>
        <taxon>Pezizomycotina</taxon>
        <taxon>Dothideomycetes</taxon>
        <taxon>Dothideomycetidae</taxon>
        <taxon>Mycosphaerellales</taxon>
        <taxon>Teratosphaeriaceae</taxon>
        <taxon>Friedmanniomyces</taxon>
    </lineage>
</organism>
<gene>
    <name evidence="2" type="ORF">LTR82_010955</name>
    <name evidence="3" type="ORF">LTR91_016989</name>
</gene>
<comment type="caution">
    <text evidence="2">The sequence shown here is derived from an EMBL/GenBank/DDBJ whole genome shotgun (WGS) entry which is preliminary data.</text>
</comment>
<keyword evidence="5" id="KW-1185">Reference proteome</keyword>
<feature type="compositionally biased region" description="Pro residues" evidence="1">
    <location>
        <begin position="17"/>
        <end position="27"/>
    </location>
</feature>
<evidence type="ECO:0000313" key="5">
    <source>
        <dbReference type="Proteomes" id="UP001175353"/>
    </source>
</evidence>
<feature type="compositionally biased region" description="Pro residues" evidence="1">
    <location>
        <begin position="60"/>
        <end position="76"/>
    </location>
</feature>
<evidence type="ECO:0000313" key="4">
    <source>
        <dbReference type="Proteomes" id="UP001168146"/>
    </source>
</evidence>
<proteinExistence type="predicted"/>
<dbReference type="AlphaFoldDB" id="A0AAN6J5I4"/>
<dbReference type="Proteomes" id="UP001168146">
    <property type="component" value="Unassembled WGS sequence"/>
</dbReference>
<evidence type="ECO:0000313" key="3">
    <source>
        <dbReference type="EMBL" id="KAK0967814.1"/>
    </source>
</evidence>
<reference evidence="2" key="1">
    <citation type="submission" date="2021-12" db="EMBL/GenBank/DDBJ databases">
        <title>Black yeast isolated from Biological Soil Crust.</title>
        <authorList>
            <person name="Kurbessoian T."/>
        </authorList>
    </citation>
    <scope>NUCLEOTIDE SEQUENCE</scope>
    <source>
        <strain evidence="2">CCFEE 5208</strain>
    </source>
</reference>
<feature type="compositionally biased region" description="Basic and acidic residues" evidence="1">
    <location>
        <begin position="77"/>
        <end position="94"/>
    </location>
</feature>
<feature type="compositionally biased region" description="Pro residues" evidence="1">
    <location>
        <begin position="98"/>
        <end position="107"/>
    </location>
</feature>
<evidence type="ECO:0000313" key="2">
    <source>
        <dbReference type="EMBL" id="KAK0317965.1"/>
    </source>
</evidence>
<name>A0AAN6J5I4_9PEZI</name>